<name>A0A0H2S228_9AGAM</name>
<dbReference type="STRING" id="27342.A0A0H2S228"/>
<feature type="domain" description="GST N-terminal" evidence="1">
    <location>
        <begin position="10"/>
        <end position="83"/>
    </location>
</feature>
<dbReference type="InterPro" id="IPR058268">
    <property type="entry name" value="DUF7962"/>
</dbReference>
<dbReference type="SUPFAM" id="SSF47616">
    <property type="entry name" value="GST C-terminal domain-like"/>
    <property type="match status" value="1"/>
</dbReference>
<dbReference type="InterPro" id="IPR036249">
    <property type="entry name" value="Thioredoxin-like_sf"/>
</dbReference>
<evidence type="ECO:0000313" key="4">
    <source>
        <dbReference type="Proteomes" id="UP000053477"/>
    </source>
</evidence>
<evidence type="ECO:0000313" key="3">
    <source>
        <dbReference type="EMBL" id="KLO18059.1"/>
    </source>
</evidence>
<protein>
    <submittedName>
        <fullName evidence="3">Uncharacterized protein</fullName>
    </submittedName>
</protein>
<reference evidence="3 4" key="1">
    <citation type="submission" date="2015-04" db="EMBL/GenBank/DDBJ databases">
        <title>Complete genome sequence of Schizopora paradoxa KUC8140, a cosmopolitan wood degrader in East Asia.</title>
        <authorList>
            <consortium name="DOE Joint Genome Institute"/>
            <person name="Min B."/>
            <person name="Park H."/>
            <person name="Jang Y."/>
            <person name="Kim J.-J."/>
            <person name="Kim K.H."/>
            <person name="Pangilinan J."/>
            <person name="Lipzen A."/>
            <person name="Riley R."/>
            <person name="Grigoriev I.V."/>
            <person name="Spatafora J.W."/>
            <person name="Choi I.-G."/>
        </authorList>
    </citation>
    <scope>NUCLEOTIDE SEQUENCE [LARGE SCALE GENOMIC DNA]</scope>
    <source>
        <strain evidence="3 4">KUC8140</strain>
    </source>
</reference>
<evidence type="ECO:0000259" key="2">
    <source>
        <dbReference type="Pfam" id="PF25907"/>
    </source>
</evidence>
<dbReference type="AlphaFoldDB" id="A0A0H2S228"/>
<dbReference type="InterPro" id="IPR036282">
    <property type="entry name" value="Glutathione-S-Trfase_C_sf"/>
</dbReference>
<dbReference type="Gene3D" id="3.40.30.110">
    <property type="match status" value="2"/>
</dbReference>
<dbReference type="OrthoDB" id="202840at2759"/>
<dbReference type="EMBL" id="KQ085898">
    <property type="protein sequence ID" value="KLO18059.1"/>
    <property type="molecule type" value="Genomic_DNA"/>
</dbReference>
<proteinExistence type="predicted"/>
<evidence type="ECO:0000259" key="1">
    <source>
        <dbReference type="Pfam" id="PF13417"/>
    </source>
</evidence>
<dbReference type="Pfam" id="PF13417">
    <property type="entry name" value="GST_N_3"/>
    <property type="match status" value="1"/>
</dbReference>
<dbReference type="Pfam" id="PF25907">
    <property type="entry name" value="DUF7962"/>
    <property type="match status" value="1"/>
</dbReference>
<keyword evidence="4" id="KW-1185">Reference proteome</keyword>
<dbReference type="InParanoid" id="A0A0H2S228"/>
<sequence length="338" mass="37901">MARSDEKVILYRYNGSPFANKIESVLAMRGIPHFEVDVPMTLPRPEVIDLLGIGYRRIPLLAIGNDVYCDTSLIVSQLEKRIPPSAEYVSVFPPRKNGGKVDRGIIKTFAMTYGDRTLFPMGGAILPYDKLGKKFMEDRSAWQGAPIPVEALTARRPITESQLSSHMAILEEQLSDEREWLFDTDEPGYGDLSVHFFWSWVIQFRGMKEVLSSSKFPKTNSWITRMSTYLAERRKANSSSVSKISAEEAAKFISQGSPSNDKLHFDKDEAARLHVNLGDIVSIVPEDNAKNYPTVGKLIGLDREEFVVELSGKAVSSLRCHLPRLNFAVRVSKSASKL</sequence>
<dbReference type="InterPro" id="IPR004045">
    <property type="entry name" value="Glutathione_S-Trfase_N"/>
</dbReference>
<dbReference type="SUPFAM" id="SSF52833">
    <property type="entry name" value="Thioredoxin-like"/>
    <property type="match status" value="1"/>
</dbReference>
<feature type="domain" description="DUF7962" evidence="2">
    <location>
        <begin position="133"/>
        <end position="231"/>
    </location>
</feature>
<dbReference type="Gene3D" id="1.20.1050.10">
    <property type="match status" value="1"/>
</dbReference>
<organism evidence="3 4">
    <name type="scientific">Schizopora paradoxa</name>
    <dbReference type="NCBI Taxonomy" id="27342"/>
    <lineage>
        <taxon>Eukaryota</taxon>
        <taxon>Fungi</taxon>
        <taxon>Dikarya</taxon>
        <taxon>Basidiomycota</taxon>
        <taxon>Agaricomycotina</taxon>
        <taxon>Agaricomycetes</taxon>
        <taxon>Hymenochaetales</taxon>
        <taxon>Schizoporaceae</taxon>
        <taxon>Schizopora</taxon>
    </lineage>
</organism>
<dbReference type="Proteomes" id="UP000053477">
    <property type="component" value="Unassembled WGS sequence"/>
</dbReference>
<gene>
    <name evidence="3" type="ORF">SCHPADRAFT_867167</name>
</gene>
<accession>A0A0H2S228</accession>